<evidence type="ECO:0000256" key="4">
    <source>
        <dbReference type="ARBA" id="ARBA00022475"/>
    </source>
</evidence>
<comment type="subcellular location">
    <subcellularLocation>
        <location evidence="1">Cell membrane</location>
        <topology evidence="1">Multi-pass membrane protein</topology>
    </subcellularLocation>
</comment>
<evidence type="ECO:0000256" key="1">
    <source>
        <dbReference type="ARBA" id="ARBA00004651"/>
    </source>
</evidence>
<dbReference type="GeneID" id="56905319"/>
<dbReference type="Gene3D" id="1.10.3470.10">
    <property type="entry name" value="ABC transporter involved in vitamin B12 uptake, BtuC"/>
    <property type="match status" value="1"/>
</dbReference>
<dbReference type="HOGENOM" id="CLU_013016_0_3_5"/>
<keyword evidence="5 8" id="KW-0812">Transmembrane</keyword>
<keyword evidence="4" id="KW-1003">Cell membrane</keyword>
<evidence type="ECO:0000256" key="8">
    <source>
        <dbReference type="SAM" id="Phobius"/>
    </source>
</evidence>
<dbReference type="InterPro" id="IPR037294">
    <property type="entry name" value="ABC_BtuC-like"/>
</dbReference>
<organism evidence="9 10">
    <name type="scientific">Gluconobacter oxydans DSM 3504</name>
    <dbReference type="NCBI Taxonomy" id="1288313"/>
    <lineage>
        <taxon>Bacteria</taxon>
        <taxon>Pseudomonadati</taxon>
        <taxon>Pseudomonadota</taxon>
        <taxon>Alphaproteobacteria</taxon>
        <taxon>Acetobacterales</taxon>
        <taxon>Acetobacteraceae</taxon>
        <taxon>Gluconobacter</taxon>
    </lineage>
</organism>
<dbReference type="GO" id="GO:0015889">
    <property type="term" value="P:cobalamin transport"/>
    <property type="evidence" value="ECO:0007669"/>
    <property type="project" value="TreeGrafter"/>
</dbReference>
<dbReference type="AlphaFoldDB" id="A0A067Z1Y1"/>
<evidence type="ECO:0000256" key="5">
    <source>
        <dbReference type="ARBA" id="ARBA00022692"/>
    </source>
</evidence>
<feature type="transmembrane region" description="Helical" evidence="8">
    <location>
        <begin position="59"/>
        <end position="80"/>
    </location>
</feature>
<keyword evidence="6 8" id="KW-1133">Transmembrane helix</keyword>
<dbReference type="Pfam" id="PF01032">
    <property type="entry name" value="FecCD"/>
    <property type="match status" value="1"/>
</dbReference>
<reference evidence="9 10" key="1">
    <citation type="journal article" date="2015" name="Appl. Microbiol. Biotechnol.">
        <title>The consequence of an additional NADH dehydrogenase paralog on the growth of Gluconobacter oxydans DSM3504.</title>
        <authorList>
            <person name="Kostner D."/>
            <person name="Luchterhand B."/>
            <person name="Junker A."/>
            <person name="Volland S."/>
            <person name="Daniel R."/>
            <person name="Buchs J."/>
            <person name="Liebl W."/>
            <person name="Ehrenreich A."/>
        </authorList>
    </citation>
    <scope>NUCLEOTIDE SEQUENCE [LARGE SCALE GENOMIC DNA]</scope>
    <source>
        <strain evidence="9">DSM 3504</strain>
    </source>
</reference>
<proteinExistence type="inferred from homology"/>
<feature type="transmembrane region" description="Helical" evidence="8">
    <location>
        <begin position="234"/>
        <end position="262"/>
    </location>
</feature>
<feature type="transmembrane region" description="Helical" evidence="8">
    <location>
        <begin position="302"/>
        <end position="321"/>
    </location>
</feature>
<evidence type="ECO:0000256" key="3">
    <source>
        <dbReference type="ARBA" id="ARBA00022448"/>
    </source>
</evidence>
<feature type="transmembrane region" description="Helical" evidence="8">
    <location>
        <begin position="87"/>
        <end position="105"/>
    </location>
</feature>
<feature type="transmembrane region" description="Helical" evidence="8">
    <location>
        <begin position="141"/>
        <end position="164"/>
    </location>
</feature>
<evidence type="ECO:0000256" key="2">
    <source>
        <dbReference type="ARBA" id="ARBA00007935"/>
    </source>
</evidence>
<evidence type="ECO:0000256" key="7">
    <source>
        <dbReference type="ARBA" id="ARBA00023136"/>
    </source>
</evidence>
<sequence>MSRYTLSVAILSAVVLALAVLSLAAGPAGIGVVQGLSDMLHGRETIAATIIGQIRLPRMILALLIGGTLGLSGAALQGLVRNPLADPGVLGISGCGALGAVLVFYTGVSAVWAPALPLAALSGAGLATLLLLALTRGGTLVLVLAGAALGSMSAALLALTLNLVPSPYASYEIMHWLMGSLSRASLHDVLIATPGLLIGSALLFSTGRSLDALTLGEDVAQTMGFPLRAVQWRVVLGTALAVGSGVAVAGGIGFVGLVMPHLLRPLAGARPSRLLLPSALGGAALLLAADLFVRLPVSGAELQLGVVTSLIGTPVFFWQVWRLRGRPV</sequence>
<dbReference type="KEGG" id="goy:GLS_c10840"/>
<dbReference type="SUPFAM" id="SSF81345">
    <property type="entry name" value="ABC transporter involved in vitamin B12 uptake, BtuC"/>
    <property type="match status" value="1"/>
</dbReference>
<dbReference type="RefSeq" id="WP_041111510.1">
    <property type="nucleotide sequence ID" value="NZ_CP004373.1"/>
</dbReference>
<accession>A0A067Z1Y1</accession>
<dbReference type="GO" id="GO:0005886">
    <property type="term" value="C:plasma membrane"/>
    <property type="evidence" value="ECO:0007669"/>
    <property type="project" value="UniProtKB-SubCell"/>
</dbReference>
<feature type="transmembrane region" description="Helical" evidence="8">
    <location>
        <begin position="274"/>
        <end position="293"/>
    </location>
</feature>
<dbReference type="PANTHER" id="PTHR30472">
    <property type="entry name" value="FERRIC ENTEROBACTIN TRANSPORT SYSTEM PERMEASE PROTEIN"/>
    <property type="match status" value="1"/>
</dbReference>
<evidence type="ECO:0000313" key="9">
    <source>
        <dbReference type="EMBL" id="AHK70991.1"/>
    </source>
</evidence>
<keyword evidence="3" id="KW-0813">Transport</keyword>
<comment type="similarity">
    <text evidence="2">Belongs to the binding-protein-dependent transport system permease family. FecCD subfamily.</text>
</comment>
<protein>
    <submittedName>
        <fullName evidence="9">ABC-type iron complex transport system permease FedCD</fullName>
    </submittedName>
</protein>
<keyword evidence="7 8" id="KW-0472">Membrane</keyword>
<dbReference type="EMBL" id="CP004373">
    <property type="protein sequence ID" value="AHK70991.1"/>
    <property type="molecule type" value="Genomic_DNA"/>
</dbReference>
<feature type="transmembrane region" description="Helical" evidence="8">
    <location>
        <begin position="111"/>
        <end position="134"/>
    </location>
</feature>
<dbReference type="GO" id="GO:0022857">
    <property type="term" value="F:transmembrane transporter activity"/>
    <property type="evidence" value="ECO:0007669"/>
    <property type="project" value="InterPro"/>
</dbReference>
<name>A0A067Z1Y1_GLUOY</name>
<dbReference type="PANTHER" id="PTHR30472:SF29">
    <property type="entry name" value="VITAMIN B12 IMPORT SYSTEM PERMEASE PROTEIN BTUC"/>
    <property type="match status" value="1"/>
</dbReference>
<gene>
    <name evidence="9" type="ORF">GLS_c10840</name>
</gene>
<dbReference type="InterPro" id="IPR000522">
    <property type="entry name" value="ABC_transptr_permease_BtuC"/>
</dbReference>
<dbReference type="Proteomes" id="UP000031656">
    <property type="component" value="Chromosome"/>
</dbReference>
<evidence type="ECO:0000256" key="6">
    <source>
        <dbReference type="ARBA" id="ARBA00022989"/>
    </source>
</evidence>
<feature type="transmembrane region" description="Helical" evidence="8">
    <location>
        <begin position="184"/>
        <end position="204"/>
    </location>
</feature>
<evidence type="ECO:0000313" key="10">
    <source>
        <dbReference type="Proteomes" id="UP000031656"/>
    </source>
</evidence>
<dbReference type="CDD" id="cd06550">
    <property type="entry name" value="TM_ABC_iron-siderophores_like"/>
    <property type="match status" value="1"/>
</dbReference>